<keyword evidence="1" id="KW-0472">Membrane</keyword>
<protein>
    <submittedName>
        <fullName evidence="3">Uncharacterized protein LOC113147058</fullName>
    </submittedName>
</protein>
<keyword evidence="1" id="KW-1133">Transmembrane helix</keyword>
<dbReference type="GeneID" id="113147058"/>
<evidence type="ECO:0000313" key="2">
    <source>
        <dbReference type="Proteomes" id="UP000515125"/>
    </source>
</evidence>
<proteinExistence type="predicted"/>
<evidence type="ECO:0000256" key="1">
    <source>
        <dbReference type="SAM" id="Phobius"/>
    </source>
</evidence>
<name>A0A6P6RY42_9EIME</name>
<reference evidence="3" key="1">
    <citation type="submission" date="2025-08" db="UniProtKB">
        <authorList>
            <consortium name="RefSeq"/>
        </authorList>
    </citation>
    <scope>IDENTIFICATION</scope>
</reference>
<keyword evidence="2" id="KW-1185">Reference proteome</keyword>
<dbReference type="AlphaFoldDB" id="A0A6P6RY42"/>
<dbReference type="Proteomes" id="UP000515125">
    <property type="component" value="Unplaced"/>
</dbReference>
<keyword evidence="1" id="KW-0812">Transmembrane</keyword>
<dbReference type="RefSeq" id="XP_026192030.1">
    <property type="nucleotide sequence ID" value="XM_026336245.1"/>
</dbReference>
<gene>
    <name evidence="3" type="primary">LOC113147058</name>
</gene>
<sequence>MGAVLSRDLGEGPAARAGRRLRRLWNTGYWLSSNIAWMAATGAICLVAPVIFYYERECQMFEMQQQFMEAQQAAAQAQQLQHMAAGA</sequence>
<evidence type="ECO:0000313" key="3">
    <source>
        <dbReference type="RefSeq" id="XP_026192030.1"/>
    </source>
</evidence>
<accession>A0A6P6RY42</accession>
<organism evidence="2 3">
    <name type="scientific">Cyclospora cayetanensis</name>
    <dbReference type="NCBI Taxonomy" id="88456"/>
    <lineage>
        <taxon>Eukaryota</taxon>
        <taxon>Sar</taxon>
        <taxon>Alveolata</taxon>
        <taxon>Apicomplexa</taxon>
        <taxon>Conoidasida</taxon>
        <taxon>Coccidia</taxon>
        <taxon>Eucoccidiorida</taxon>
        <taxon>Eimeriorina</taxon>
        <taxon>Eimeriidae</taxon>
        <taxon>Cyclospora</taxon>
    </lineage>
</organism>
<feature type="transmembrane region" description="Helical" evidence="1">
    <location>
        <begin position="35"/>
        <end position="54"/>
    </location>
</feature>
<dbReference type="OrthoDB" id="354466at2759"/>